<organism evidence="1 2">
    <name type="scientific">Aegilops tauschii subsp. strangulata</name>
    <name type="common">Goatgrass</name>
    <dbReference type="NCBI Taxonomy" id="200361"/>
    <lineage>
        <taxon>Eukaryota</taxon>
        <taxon>Viridiplantae</taxon>
        <taxon>Streptophyta</taxon>
        <taxon>Embryophyta</taxon>
        <taxon>Tracheophyta</taxon>
        <taxon>Spermatophyta</taxon>
        <taxon>Magnoliopsida</taxon>
        <taxon>Liliopsida</taxon>
        <taxon>Poales</taxon>
        <taxon>Poaceae</taxon>
        <taxon>BOP clade</taxon>
        <taxon>Pooideae</taxon>
        <taxon>Triticodae</taxon>
        <taxon>Triticeae</taxon>
        <taxon>Triticinae</taxon>
        <taxon>Aegilops</taxon>
    </lineage>
</organism>
<proteinExistence type="predicted"/>
<dbReference type="AlphaFoldDB" id="A0A453T339"/>
<keyword evidence="2" id="KW-1185">Reference proteome</keyword>
<name>A0A453T339_AEGTS</name>
<evidence type="ECO:0000313" key="1">
    <source>
        <dbReference type="EnsemblPlants" id="AET7Gv21208300.2"/>
    </source>
</evidence>
<reference evidence="2" key="1">
    <citation type="journal article" date="2014" name="Science">
        <title>Ancient hybridizations among the ancestral genomes of bread wheat.</title>
        <authorList>
            <consortium name="International Wheat Genome Sequencing Consortium,"/>
            <person name="Marcussen T."/>
            <person name="Sandve S.R."/>
            <person name="Heier L."/>
            <person name="Spannagl M."/>
            <person name="Pfeifer M."/>
            <person name="Jakobsen K.S."/>
            <person name="Wulff B.B."/>
            <person name="Steuernagel B."/>
            <person name="Mayer K.F."/>
            <person name="Olsen O.A."/>
        </authorList>
    </citation>
    <scope>NUCLEOTIDE SEQUENCE [LARGE SCALE GENOMIC DNA]</scope>
    <source>
        <strain evidence="2">cv. AL8/78</strain>
    </source>
</reference>
<dbReference type="Proteomes" id="UP000015105">
    <property type="component" value="Chromosome 7D"/>
</dbReference>
<reference evidence="2" key="2">
    <citation type="journal article" date="2017" name="Nat. Plants">
        <title>The Aegilops tauschii genome reveals multiple impacts of transposons.</title>
        <authorList>
            <person name="Zhao G."/>
            <person name="Zou C."/>
            <person name="Li K."/>
            <person name="Wang K."/>
            <person name="Li T."/>
            <person name="Gao L."/>
            <person name="Zhang X."/>
            <person name="Wang H."/>
            <person name="Yang Z."/>
            <person name="Liu X."/>
            <person name="Jiang W."/>
            <person name="Mao L."/>
            <person name="Kong X."/>
            <person name="Jiao Y."/>
            <person name="Jia J."/>
        </authorList>
    </citation>
    <scope>NUCLEOTIDE SEQUENCE [LARGE SCALE GENOMIC DNA]</scope>
    <source>
        <strain evidence="2">cv. AL8/78</strain>
    </source>
</reference>
<dbReference type="EnsemblPlants" id="AET7Gv21208300.2">
    <property type="protein sequence ID" value="AET7Gv21208300.2"/>
    <property type="gene ID" value="AET7Gv21208300"/>
</dbReference>
<dbReference type="Gramene" id="AET7Gv21208300.2">
    <property type="protein sequence ID" value="AET7Gv21208300.2"/>
    <property type="gene ID" value="AET7Gv21208300"/>
</dbReference>
<sequence>GAHGGDPGARAGAVAGLRAAGDDGLVVRRRRGAGDGVRAGALVGRRLDEIDRKAPINFGLH</sequence>
<accession>A0A453T339</accession>
<evidence type="ECO:0000313" key="2">
    <source>
        <dbReference type="Proteomes" id="UP000015105"/>
    </source>
</evidence>
<reference evidence="1" key="3">
    <citation type="journal article" date="2017" name="Nature">
        <title>Genome sequence of the progenitor of the wheat D genome Aegilops tauschii.</title>
        <authorList>
            <person name="Luo M.C."/>
            <person name="Gu Y.Q."/>
            <person name="Puiu D."/>
            <person name="Wang H."/>
            <person name="Twardziok S.O."/>
            <person name="Deal K.R."/>
            <person name="Huo N."/>
            <person name="Zhu T."/>
            <person name="Wang L."/>
            <person name="Wang Y."/>
            <person name="McGuire P.E."/>
            <person name="Liu S."/>
            <person name="Long H."/>
            <person name="Ramasamy R.K."/>
            <person name="Rodriguez J.C."/>
            <person name="Van S.L."/>
            <person name="Yuan L."/>
            <person name="Wang Z."/>
            <person name="Xia Z."/>
            <person name="Xiao L."/>
            <person name="Anderson O.D."/>
            <person name="Ouyang S."/>
            <person name="Liang Y."/>
            <person name="Zimin A.V."/>
            <person name="Pertea G."/>
            <person name="Qi P."/>
            <person name="Bennetzen J.L."/>
            <person name="Dai X."/>
            <person name="Dawson M.W."/>
            <person name="Muller H.G."/>
            <person name="Kugler K."/>
            <person name="Rivarola-Duarte L."/>
            <person name="Spannagl M."/>
            <person name="Mayer K.F.X."/>
            <person name="Lu F.H."/>
            <person name="Bevan M.W."/>
            <person name="Leroy P."/>
            <person name="Li P."/>
            <person name="You F.M."/>
            <person name="Sun Q."/>
            <person name="Liu Z."/>
            <person name="Lyons E."/>
            <person name="Wicker T."/>
            <person name="Salzberg S.L."/>
            <person name="Devos K.M."/>
            <person name="Dvorak J."/>
        </authorList>
    </citation>
    <scope>NUCLEOTIDE SEQUENCE [LARGE SCALE GENOMIC DNA]</scope>
    <source>
        <strain evidence="1">cv. AL8/78</strain>
    </source>
</reference>
<reference evidence="1" key="4">
    <citation type="submission" date="2019-03" db="UniProtKB">
        <authorList>
            <consortium name="EnsemblPlants"/>
        </authorList>
    </citation>
    <scope>IDENTIFICATION</scope>
</reference>
<reference evidence="1" key="5">
    <citation type="journal article" date="2021" name="G3 (Bethesda)">
        <title>Aegilops tauschii genome assembly Aet v5.0 features greater sequence contiguity and improved annotation.</title>
        <authorList>
            <person name="Wang L."/>
            <person name="Zhu T."/>
            <person name="Rodriguez J.C."/>
            <person name="Deal K.R."/>
            <person name="Dubcovsky J."/>
            <person name="McGuire P.E."/>
            <person name="Lux T."/>
            <person name="Spannagl M."/>
            <person name="Mayer K.F.X."/>
            <person name="Baldrich P."/>
            <person name="Meyers B.C."/>
            <person name="Huo N."/>
            <person name="Gu Y.Q."/>
            <person name="Zhou H."/>
            <person name="Devos K.M."/>
            <person name="Bennetzen J.L."/>
            <person name="Unver T."/>
            <person name="Budak H."/>
            <person name="Gulick P.J."/>
            <person name="Galiba G."/>
            <person name="Kalapos B."/>
            <person name="Nelson D.R."/>
            <person name="Li P."/>
            <person name="You F.M."/>
            <person name="Luo M.C."/>
            <person name="Dvorak J."/>
        </authorList>
    </citation>
    <scope>NUCLEOTIDE SEQUENCE [LARGE SCALE GENOMIC DNA]</scope>
    <source>
        <strain evidence="1">cv. AL8/78</strain>
    </source>
</reference>
<protein>
    <submittedName>
        <fullName evidence="1">Uncharacterized protein</fullName>
    </submittedName>
</protein>